<name>A0A8H7PMT9_MORIS</name>
<dbReference type="EMBL" id="JAEPQZ010000010">
    <property type="protein sequence ID" value="KAG2176314.1"/>
    <property type="molecule type" value="Genomic_DNA"/>
</dbReference>
<reference evidence="2" key="1">
    <citation type="submission" date="2020-12" db="EMBL/GenBank/DDBJ databases">
        <title>Metabolic potential, ecology and presence of endohyphal bacteria is reflected in genomic diversity of Mucoromycotina.</title>
        <authorList>
            <person name="Muszewska A."/>
            <person name="Okrasinska A."/>
            <person name="Steczkiewicz K."/>
            <person name="Drgas O."/>
            <person name="Orlowska M."/>
            <person name="Perlinska-Lenart U."/>
            <person name="Aleksandrzak-Piekarczyk T."/>
            <person name="Szatraj K."/>
            <person name="Zielenkiewicz U."/>
            <person name="Pilsyk S."/>
            <person name="Malc E."/>
            <person name="Mieczkowski P."/>
            <person name="Kruszewska J.S."/>
            <person name="Biernat P."/>
            <person name="Pawlowska J."/>
        </authorList>
    </citation>
    <scope>NUCLEOTIDE SEQUENCE</scope>
    <source>
        <strain evidence="2">WA0000067209</strain>
    </source>
</reference>
<organism evidence="2 3">
    <name type="scientific">Mortierella isabellina</name>
    <name type="common">Filamentous fungus</name>
    <name type="synonym">Umbelopsis isabellina</name>
    <dbReference type="NCBI Taxonomy" id="91625"/>
    <lineage>
        <taxon>Eukaryota</taxon>
        <taxon>Fungi</taxon>
        <taxon>Fungi incertae sedis</taxon>
        <taxon>Mucoromycota</taxon>
        <taxon>Mucoromycotina</taxon>
        <taxon>Umbelopsidomycetes</taxon>
        <taxon>Umbelopsidales</taxon>
        <taxon>Umbelopsidaceae</taxon>
        <taxon>Umbelopsis</taxon>
    </lineage>
</organism>
<sequence>MASQIADTPLLALPRTNMLVTFRPFRIAQRLSGARPYTTKPEKQLPFIYQYGTPLVKCVLIATVTNLALQQWWTSLEYVEYRKDMDAEINQLNDKIKDLEARIEKSSVEIRK</sequence>
<accession>A0A8H7PMT9</accession>
<evidence type="ECO:0000313" key="2">
    <source>
        <dbReference type="EMBL" id="KAG2176314.1"/>
    </source>
</evidence>
<evidence type="ECO:0000256" key="1">
    <source>
        <dbReference type="SAM" id="Coils"/>
    </source>
</evidence>
<gene>
    <name evidence="2" type="ORF">INT43_005548</name>
</gene>
<dbReference type="OrthoDB" id="2120024at2759"/>
<comment type="caution">
    <text evidence="2">The sequence shown here is derived from an EMBL/GenBank/DDBJ whole genome shotgun (WGS) entry which is preliminary data.</text>
</comment>
<dbReference type="Proteomes" id="UP000654370">
    <property type="component" value="Unassembled WGS sequence"/>
</dbReference>
<evidence type="ECO:0000313" key="3">
    <source>
        <dbReference type="Proteomes" id="UP000654370"/>
    </source>
</evidence>
<proteinExistence type="predicted"/>
<protein>
    <submittedName>
        <fullName evidence="2">Uncharacterized protein</fullName>
    </submittedName>
</protein>
<keyword evidence="1" id="KW-0175">Coiled coil</keyword>
<feature type="coiled-coil region" evidence="1">
    <location>
        <begin position="82"/>
        <end position="109"/>
    </location>
</feature>
<keyword evidence="3" id="KW-1185">Reference proteome</keyword>
<dbReference type="AlphaFoldDB" id="A0A8H7PMT9"/>